<organism evidence="1">
    <name type="scientific">Siphoviridae sp. ct7yc1</name>
    <dbReference type="NCBI Taxonomy" id="2827788"/>
    <lineage>
        <taxon>Viruses</taxon>
        <taxon>Duplodnaviria</taxon>
        <taxon>Heunggongvirae</taxon>
        <taxon>Uroviricota</taxon>
        <taxon>Caudoviricetes</taxon>
    </lineage>
</organism>
<accession>A0A8S5TIP8</accession>
<proteinExistence type="predicted"/>
<protein>
    <submittedName>
        <fullName evidence="1">Uncharacterized protein</fullName>
    </submittedName>
</protein>
<evidence type="ECO:0000313" key="1">
    <source>
        <dbReference type="EMBL" id="DAF63157.1"/>
    </source>
</evidence>
<sequence>MKKKIIIFMLKHDILRNIFLIVMSVPVSIFYGLKGFCEEFCGVWEDTFDSIKDNAEGVKRNYE</sequence>
<reference evidence="1" key="1">
    <citation type="journal article" date="2021" name="Proc. Natl. Acad. Sci. U.S.A.">
        <title>A Catalog of Tens of Thousands of Viruses from Human Metagenomes Reveals Hidden Associations with Chronic Diseases.</title>
        <authorList>
            <person name="Tisza M.J."/>
            <person name="Buck C.B."/>
        </authorList>
    </citation>
    <scope>NUCLEOTIDE SEQUENCE</scope>
    <source>
        <strain evidence="1">Ct7yc1</strain>
    </source>
</reference>
<name>A0A8S5TIP8_9CAUD</name>
<dbReference type="EMBL" id="BK032833">
    <property type="protein sequence ID" value="DAF63157.1"/>
    <property type="molecule type" value="Genomic_DNA"/>
</dbReference>